<dbReference type="PANTHER" id="PTHR45631">
    <property type="entry name" value="OS07G0107800 PROTEIN-RELATED"/>
    <property type="match status" value="1"/>
</dbReference>
<keyword evidence="10" id="KW-1185">Reference proteome</keyword>
<dbReference type="InterPro" id="IPR032675">
    <property type="entry name" value="LRR_dom_sf"/>
</dbReference>
<keyword evidence="7" id="KW-0472">Membrane</keyword>
<gene>
    <name evidence="9" type="ORF">Goarm_004680</name>
</gene>
<evidence type="ECO:0000256" key="7">
    <source>
        <dbReference type="ARBA" id="ARBA00023136"/>
    </source>
</evidence>
<dbReference type="InterPro" id="IPR001611">
    <property type="entry name" value="Leu-rich_rpt"/>
</dbReference>
<evidence type="ECO:0000256" key="6">
    <source>
        <dbReference type="ARBA" id="ARBA00022989"/>
    </source>
</evidence>
<dbReference type="Proteomes" id="UP000593575">
    <property type="component" value="Unassembled WGS sequence"/>
</dbReference>
<organism evidence="9 10">
    <name type="scientific">Gossypium armourianum</name>
    <dbReference type="NCBI Taxonomy" id="34283"/>
    <lineage>
        <taxon>Eukaryota</taxon>
        <taxon>Viridiplantae</taxon>
        <taxon>Streptophyta</taxon>
        <taxon>Embryophyta</taxon>
        <taxon>Tracheophyta</taxon>
        <taxon>Spermatophyta</taxon>
        <taxon>Magnoliopsida</taxon>
        <taxon>eudicotyledons</taxon>
        <taxon>Gunneridae</taxon>
        <taxon>Pentapetalae</taxon>
        <taxon>rosids</taxon>
        <taxon>malvids</taxon>
        <taxon>Malvales</taxon>
        <taxon>Malvaceae</taxon>
        <taxon>Malvoideae</taxon>
        <taxon>Gossypium</taxon>
    </lineage>
</organism>
<dbReference type="Gene3D" id="3.80.10.10">
    <property type="entry name" value="Ribonuclease Inhibitor"/>
    <property type="match status" value="1"/>
</dbReference>
<keyword evidence="4" id="KW-0732">Signal</keyword>
<keyword evidence="5" id="KW-0677">Repeat</keyword>
<accession>A0A7J9JXQ6</accession>
<evidence type="ECO:0000256" key="2">
    <source>
        <dbReference type="ARBA" id="ARBA00022614"/>
    </source>
</evidence>
<dbReference type="FunFam" id="3.80.10.10:FF:000129">
    <property type="entry name" value="Leucine-rich repeat receptor-like kinase"/>
    <property type="match status" value="1"/>
</dbReference>
<proteinExistence type="predicted"/>
<evidence type="ECO:0000256" key="4">
    <source>
        <dbReference type="ARBA" id="ARBA00022729"/>
    </source>
</evidence>
<keyword evidence="3" id="KW-0812">Transmembrane</keyword>
<comment type="subcellular location">
    <subcellularLocation>
        <location evidence="1">Membrane</location>
        <topology evidence="1">Single-pass membrane protein</topology>
    </subcellularLocation>
</comment>
<name>A0A7J9JXQ6_9ROSI</name>
<keyword evidence="2" id="KW-0433">Leucine-rich repeat</keyword>
<reference evidence="9 10" key="1">
    <citation type="journal article" date="2019" name="Genome Biol. Evol.">
        <title>Insights into the evolution of the New World diploid cottons (Gossypium, subgenus Houzingenia) based on genome sequencing.</title>
        <authorList>
            <person name="Grover C.E."/>
            <person name="Arick M.A. 2nd"/>
            <person name="Thrash A."/>
            <person name="Conover J.L."/>
            <person name="Sanders W.S."/>
            <person name="Peterson D.G."/>
            <person name="Frelichowski J.E."/>
            <person name="Scheffler J.A."/>
            <person name="Scheffler B.E."/>
            <person name="Wendel J.F."/>
        </authorList>
    </citation>
    <scope>NUCLEOTIDE SEQUENCE [LARGE SCALE GENOMIC DNA]</scope>
    <source>
        <strain evidence="9">6</strain>
        <tissue evidence="9">Leaf</tissue>
    </source>
</reference>
<keyword evidence="8" id="KW-0675">Receptor</keyword>
<dbReference type="SUPFAM" id="SSF52058">
    <property type="entry name" value="L domain-like"/>
    <property type="match status" value="1"/>
</dbReference>
<keyword evidence="6" id="KW-1133">Transmembrane helix</keyword>
<evidence type="ECO:0000313" key="10">
    <source>
        <dbReference type="Proteomes" id="UP000593575"/>
    </source>
</evidence>
<evidence type="ECO:0000256" key="3">
    <source>
        <dbReference type="ARBA" id="ARBA00022692"/>
    </source>
</evidence>
<dbReference type="AlphaFoldDB" id="A0A7J9JXQ6"/>
<dbReference type="GO" id="GO:0016020">
    <property type="term" value="C:membrane"/>
    <property type="evidence" value="ECO:0007669"/>
    <property type="project" value="UniProtKB-SubCell"/>
</dbReference>
<evidence type="ECO:0000313" key="9">
    <source>
        <dbReference type="EMBL" id="MBA0838896.1"/>
    </source>
</evidence>
<evidence type="ECO:0000256" key="5">
    <source>
        <dbReference type="ARBA" id="ARBA00022737"/>
    </source>
</evidence>
<protein>
    <submittedName>
        <fullName evidence="9">Uncharacterized protein</fullName>
    </submittedName>
</protein>
<comment type="caution">
    <text evidence="9">The sequence shown here is derived from an EMBL/GenBank/DDBJ whole genome shotgun (WGS) entry which is preliminary data.</text>
</comment>
<dbReference type="EMBL" id="JABFAE010000010">
    <property type="protein sequence ID" value="MBA0838896.1"/>
    <property type="molecule type" value="Genomic_DNA"/>
</dbReference>
<dbReference type="PANTHER" id="PTHR45631:SF143">
    <property type="entry name" value="LEUCINE-RICH REPEAT PROTEIN KINASE"/>
    <property type="match status" value="1"/>
</dbReference>
<sequence length="125" mass="13602">MADANLPPILNAIEVYMAKQLDELPTFSEDVATVLNIKTAYQVNKGWVGDPCGPKNYTWEGLECNYSVSLPLRIISLNLTSSGLSGIISASFANISSIESLDLSNNHLSGPVPKFLKELKSLKFL</sequence>
<evidence type="ECO:0000256" key="1">
    <source>
        <dbReference type="ARBA" id="ARBA00004167"/>
    </source>
</evidence>
<dbReference type="Pfam" id="PF00560">
    <property type="entry name" value="LRR_1"/>
    <property type="match status" value="1"/>
</dbReference>
<evidence type="ECO:0000256" key="8">
    <source>
        <dbReference type="ARBA" id="ARBA00023170"/>
    </source>
</evidence>